<evidence type="ECO:0000313" key="8">
    <source>
        <dbReference type="EMBL" id="ACL94981.1"/>
    </source>
</evidence>
<protein>
    <submittedName>
        <fullName evidence="8">NAD(P)H:FMN oxidoreductase family protein</fullName>
        <ecNumber evidence="8">1.-.-.-</ecNumber>
    </submittedName>
</protein>
<comment type="similarity">
    <text evidence="2">Belongs to the nitroreductase family.</text>
</comment>
<evidence type="ECO:0000256" key="2">
    <source>
        <dbReference type="ARBA" id="ARBA00007118"/>
    </source>
</evidence>
<dbReference type="GO" id="GO:0016491">
    <property type="term" value="F:oxidoreductase activity"/>
    <property type="evidence" value="ECO:0007669"/>
    <property type="project" value="UniProtKB-KW"/>
</dbReference>
<evidence type="ECO:0000256" key="5">
    <source>
        <dbReference type="ARBA" id="ARBA00022857"/>
    </source>
</evidence>
<evidence type="ECO:0000256" key="6">
    <source>
        <dbReference type="ARBA" id="ARBA00023002"/>
    </source>
</evidence>
<evidence type="ECO:0000313" key="9">
    <source>
        <dbReference type="Proteomes" id="UP000001364"/>
    </source>
</evidence>
<evidence type="ECO:0000259" key="7">
    <source>
        <dbReference type="Pfam" id="PF00881"/>
    </source>
</evidence>
<evidence type="ECO:0000256" key="1">
    <source>
        <dbReference type="ARBA" id="ARBA00001917"/>
    </source>
</evidence>
<keyword evidence="4" id="KW-0288">FMN</keyword>
<dbReference type="RefSeq" id="WP_010919325.1">
    <property type="nucleotide sequence ID" value="NC_011916.1"/>
</dbReference>
<keyword evidence="3" id="KW-0285">Flavoprotein</keyword>
<dbReference type="Gene3D" id="3.40.109.10">
    <property type="entry name" value="NADH Oxidase"/>
    <property type="match status" value="1"/>
</dbReference>
<dbReference type="InterPro" id="IPR029479">
    <property type="entry name" value="Nitroreductase"/>
</dbReference>
<dbReference type="InterPro" id="IPR000415">
    <property type="entry name" value="Nitroreductase-like"/>
</dbReference>
<feature type="domain" description="Nitroreductase" evidence="7">
    <location>
        <begin position="8"/>
        <end position="184"/>
    </location>
</feature>
<dbReference type="OrthoDB" id="9809288at2"/>
<reference evidence="8 9" key="1">
    <citation type="journal article" date="2010" name="J. Bacteriol.">
        <title>The genetic basis of laboratory adaptation in Caulobacter crescentus.</title>
        <authorList>
            <person name="Marks M.E."/>
            <person name="Castro-Rojas C.M."/>
            <person name="Teiling C."/>
            <person name="Du L."/>
            <person name="Kapatral V."/>
            <person name="Walunas T.L."/>
            <person name="Crosson S."/>
        </authorList>
    </citation>
    <scope>NUCLEOTIDE SEQUENCE [LARGE SCALE GENOMIC DNA]</scope>
    <source>
        <strain evidence="9">NA1000 / CB15N</strain>
    </source>
</reference>
<name>A0A0H3C7J6_CAUVN</name>
<accession>A0A0H3C7J6</accession>
<dbReference type="CDD" id="cd02149">
    <property type="entry name" value="NfsB-like"/>
    <property type="match status" value="1"/>
</dbReference>
<dbReference type="PANTHER" id="PTHR43673:SF2">
    <property type="entry name" value="NITROREDUCTASE"/>
    <property type="match status" value="1"/>
</dbReference>
<dbReference type="Pfam" id="PF00881">
    <property type="entry name" value="Nitroreductase"/>
    <property type="match status" value="1"/>
</dbReference>
<keyword evidence="5" id="KW-0521">NADP</keyword>
<dbReference type="Proteomes" id="UP000001364">
    <property type="component" value="Chromosome"/>
</dbReference>
<evidence type="ECO:0000256" key="4">
    <source>
        <dbReference type="ARBA" id="ARBA00022643"/>
    </source>
</evidence>
<dbReference type="EMBL" id="CP001340">
    <property type="protein sequence ID" value="ACL94981.1"/>
    <property type="molecule type" value="Genomic_DNA"/>
</dbReference>
<gene>
    <name evidence="8" type="ordered locus">CCNA_01516</name>
</gene>
<dbReference type="PATRIC" id="fig|565050.3.peg.1494"/>
<dbReference type="InterPro" id="IPR033878">
    <property type="entry name" value="NfsB-like"/>
</dbReference>
<dbReference type="PANTHER" id="PTHR43673">
    <property type="entry name" value="NAD(P)H NITROREDUCTASE YDGI-RELATED"/>
    <property type="match status" value="1"/>
</dbReference>
<sequence>MLLEKLNWRYAAKKMDPAKVVSEDKVERIVEAARLAPTSSGLQPFEIIVVTNAEVREKIKAIGWNQSPITDGSHLLVFAAWDNYTAERINHMFDLVNEVRGFRNEGWENYRQMLLSAYPQRDPETNFEHAARQAYIAFGLALAQAAFEGVDATPMEGFDPKALDEILGLRERGLRSVTIAPLGYRQVEGDWLVNLQKVRRPRDQFVTEVK</sequence>
<keyword evidence="6 8" id="KW-0560">Oxidoreductase</keyword>
<dbReference type="SUPFAM" id="SSF55469">
    <property type="entry name" value="FMN-dependent nitroreductase-like"/>
    <property type="match status" value="1"/>
</dbReference>
<organism evidence="8 9">
    <name type="scientific">Caulobacter vibrioides (strain NA1000 / CB15N)</name>
    <name type="common">Caulobacter crescentus</name>
    <dbReference type="NCBI Taxonomy" id="565050"/>
    <lineage>
        <taxon>Bacteria</taxon>
        <taxon>Pseudomonadati</taxon>
        <taxon>Pseudomonadota</taxon>
        <taxon>Alphaproteobacteria</taxon>
        <taxon>Caulobacterales</taxon>
        <taxon>Caulobacteraceae</taxon>
        <taxon>Caulobacter</taxon>
    </lineage>
</organism>
<dbReference type="SMR" id="A0A0H3C7J6"/>
<comment type="cofactor">
    <cofactor evidence="1">
        <name>FMN</name>
        <dbReference type="ChEBI" id="CHEBI:58210"/>
    </cofactor>
</comment>
<dbReference type="GeneID" id="7333190"/>
<dbReference type="PhylomeDB" id="A0A0H3C7J6"/>
<proteinExistence type="inferred from homology"/>
<dbReference type="AlphaFoldDB" id="A0A0H3C7J6"/>
<dbReference type="EC" id="1.-.-.-" evidence="8"/>
<dbReference type="HOGENOM" id="CLU_070764_4_1_5"/>
<dbReference type="RefSeq" id="YP_002516889.1">
    <property type="nucleotide sequence ID" value="NC_011916.1"/>
</dbReference>
<dbReference type="KEGG" id="ccs:CCNA_01516"/>
<keyword evidence="9" id="KW-1185">Reference proteome</keyword>
<evidence type="ECO:0000256" key="3">
    <source>
        <dbReference type="ARBA" id="ARBA00022630"/>
    </source>
</evidence>